<dbReference type="AlphaFoldDB" id="A0A5A9XUX3"/>
<reference evidence="11 12" key="1">
    <citation type="submission" date="2019-04" db="EMBL/GenBank/DDBJ databases">
        <title>Geobacter ruber sp. nov., ferric-reducing bacteria isolated from paddy soil.</title>
        <authorList>
            <person name="Xu Z."/>
            <person name="Masuda Y."/>
            <person name="Itoh H."/>
            <person name="Senoo K."/>
        </authorList>
    </citation>
    <scope>NUCLEOTIDE SEQUENCE [LARGE SCALE GENOMIC DNA]</scope>
    <source>
        <strain evidence="11 12">Red88</strain>
    </source>
</reference>
<evidence type="ECO:0000256" key="5">
    <source>
        <dbReference type="ARBA" id="ARBA00022694"/>
    </source>
</evidence>
<dbReference type="GO" id="GO:0005737">
    <property type="term" value="C:cytoplasm"/>
    <property type="evidence" value="ECO:0007669"/>
    <property type="project" value="UniProtKB-SubCell"/>
</dbReference>
<evidence type="ECO:0000313" key="12">
    <source>
        <dbReference type="Proteomes" id="UP000324298"/>
    </source>
</evidence>
<dbReference type="OrthoDB" id="9799110at2"/>
<dbReference type="GO" id="GO:0016740">
    <property type="term" value="F:transferase activity"/>
    <property type="evidence" value="ECO:0007669"/>
    <property type="project" value="UniProtKB-KW"/>
</dbReference>
<evidence type="ECO:0000256" key="9">
    <source>
        <dbReference type="ARBA" id="ARBA00022842"/>
    </source>
</evidence>
<dbReference type="Gene3D" id="3.40.50.300">
    <property type="entry name" value="P-loop containing nucleotide triphosphate hydrolases"/>
    <property type="match status" value="1"/>
</dbReference>
<dbReference type="PANTHER" id="PTHR33540">
    <property type="entry name" value="TRNA THREONYLCARBAMOYLADENOSINE BIOSYNTHESIS PROTEIN TSAE"/>
    <property type="match status" value="1"/>
</dbReference>
<keyword evidence="9" id="KW-0460">Magnesium</keyword>
<evidence type="ECO:0000256" key="2">
    <source>
        <dbReference type="ARBA" id="ARBA00007599"/>
    </source>
</evidence>
<dbReference type="EMBL" id="SRSD01000001">
    <property type="protein sequence ID" value="KAA0895391.1"/>
    <property type="molecule type" value="Genomic_DNA"/>
</dbReference>
<evidence type="ECO:0000256" key="4">
    <source>
        <dbReference type="ARBA" id="ARBA00022490"/>
    </source>
</evidence>
<dbReference type="NCBIfam" id="TIGR00150">
    <property type="entry name" value="T6A_YjeE"/>
    <property type="match status" value="1"/>
</dbReference>
<keyword evidence="12" id="KW-1185">Reference proteome</keyword>
<accession>A0A5A9XUX3</accession>
<keyword evidence="11" id="KW-0808">Transferase</keyword>
<evidence type="ECO:0000256" key="10">
    <source>
        <dbReference type="ARBA" id="ARBA00032441"/>
    </source>
</evidence>
<keyword evidence="6" id="KW-0479">Metal-binding</keyword>
<dbReference type="GO" id="GO:0005524">
    <property type="term" value="F:ATP binding"/>
    <property type="evidence" value="ECO:0007669"/>
    <property type="project" value="UniProtKB-KW"/>
</dbReference>
<dbReference type="GO" id="GO:0046872">
    <property type="term" value="F:metal ion binding"/>
    <property type="evidence" value="ECO:0007669"/>
    <property type="project" value="UniProtKB-KW"/>
</dbReference>
<keyword evidence="4" id="KW-0963">Cytoplasm</keyword>
<dbReference type="InterPro" id="IPR027417">
    <property type="entry name" value="P-loop_NTPase"/>
</dbReference>
<gene>
    <name evidence="11" type="primary">tsaE</name>
    <name evidence="11" type="ORF">ET418_02395</name>
</gene>
<evidence type="ECO:0000256" key="6">
    <source>
        <dbReference type="ARBA" id="ARBA00022723"/>
    </source>
</evidence>
<evidence type="ECO:0000256" key="7">
    <source>
        <dbReference type="ARBA" id="ARBA00022741"/>
    </source>
</evidence>
<keyword evidence="7" id="KW-0547">Nucleotide-binding</keyword>
<dbReference type="GO" id="GO:0002949">
    <property type="term" value="P:tRNA threonylcarbamoyladenosine modification"/>
    <property type="evidence" value="ECO:0007669"/>
    <property type="project" value="InterPro"/>
</dbReference>
<evidence type="ECO:0000256" key="3">
    <source>
        <dbReference type="ARBA" id="ARBA00019010"/>
    </source>
</evidence>
<keyword evidence="8" id="KW-0067">ATP-binding</keyword>
<evidence type="ECO:0000256" key="1">
    <source>
        <dbReference type="ARBA" id="ARBA00004496"/>
    </source>
</evidence>
<comment type="caution">
    <text evidence="11">The sequence shown here is derived from an EMBL/GenBank/DDBJ whole genome shotgun (WGS) entry which is preliminary data.</text>
</comment>
<keyword evidence="5" id="KW-0819">tRNA processing</keyword>
<proteinExistence type="inferred from homology"/>
<sequence>MIEETFHTNSPGETEELGRQVGALLEQGAFLALRGELGGGKTCFTRGVVQAAAPESAHLVASPTFAIMNQYPGRVPIYHFDFYRMAGEADIDDLGFTEYLQGEGVCIVEWSERLKDLLPADHLCITFRYDGDDRRRITLEARGASSEILLSRLLKRIQGDKISLT</sequence>
<dbReference type="SUPFAM" id="SSF52540">
    <property type="entry name" value="P-loop containing nucleoside triphosphate hydrolases"/>
    <property type="match status" value="1"/>
</dbReference>
<comment type="subcellular location">
    <subcellularLocation>
        <location evidence="1">Cytoplasm</location>
    </subcellularLocation>
</comment>
<dbReference type="InterPro" id="IPR003442">
    <property type="entry name" value="T6A_TsaE"/>
</dbReference>
<dbReference type="RefSeq" id="WP_149305971.1">
    <property type="nucleotide sequence ID" value="NZ_SRSD01000001.1"/>
</dbReference>
<protein>
    <recommendedName>
        <fullName evidence="3">tRNA threonylcarbamoyladenosine biosynthesis protein TsaE</fullName>
    </recommendedName>
    <alternativeName>
        <fullName evidence="10">t(6)A37 threonylcarbamoyladenosine biosynthesis protein TsaE</fullName>
    </alternativeName>
</protein>
<dbReference type="Proteomes" id="UP000324298">
    <property type="component" value="Unassembled WGS sequence"/>
</dbReference>
<evidence type="ECO:0000313" key="11">
    <source>
        <dbReference type="EMBL" id="KAA0895391.1"/>
    </source>
</evidence>
<organism evidence="11 12">
    <name type="scientific">Oryzomonas rubra</name>
    <dbReference type="NCBI Taxonomy" id="2509454"/>
    <lineage>
        <taxon>Bacteria</taxon>
        <taxon>Pseudomonadati</taxon>
        <taxon>Thermodesulfobacteriota</taxon>
        <taxon>Desulfuromonadia</taxon>
        <taxon>Geobacterales</taxon>
        <taxon>Geobacteraceae</taxon>
        <taxon>Oryzomonas</taxon>
    </lineage>
</organism>
<name>A0A5A9XUX3_9BACT</name>
<evidence type="ECO:0000256" key="8">
    <source>
        <dbReference type="ARBA" id="ARBA00022840"/>
    </source>
</evidence>
<comment type="similarity">
    <text evidence="2">Belongs to the TsaE family.</text>
</comment>
<dbReference type="Pfam" id="PF02367">
    <property type="entry name" value="TsaE"/>
    <property type="match status" value="1"/>
</dbReference>
<dbReference type="PANTHER" id="PTHR33540:SF2">
    <property type="entry name" value="TRNA THREONYLCARBAMOYLADENOSINE BIOSYNTHESIS PROTEIN TSAE"/>
    <property type="match status" value="1"/>
</dbReference>